<accession>A0A1S7LJ81</accession>
<sequence>MPPLKVASACSGMSWTMMPTGNSLPSGLPSSCWQACAIWIGRSASKGSTTTRFHKPFVPTAIKPTPGGKIGLFYALIVTSGHEENMSHFRYISQGERFCQEASSTHAAITMTRPGDRCPSPGV</sequence>
<dbReference type="AlphaFoldDB" id="A0A1S7LJ81"/>
<gene>
    <name evidence="1" type="ORF">MAGMO_2291</name>
</gene>
<evidence type="ECO:0000313" key="1">
    <source>
        <dbReference type="EMBL" id="CRH06453.1"/>
    </source>
</evidence>
<proteinExistence type="predicted"/>
<protein>
    <submittedName>
        <fullName evidence="1">Uncharacterized protein</fullName>
    </submittedName>
</protein>
<organism evidence="1">
    <name type="scientific">Magnetococcus massalia (strain MO-1)</name>
    <dbReference type="NCBI Taxonomy" id="451514"/>
    <lineage>
        <taxon>Bacteria</taxon>
        <taxon>Pseudomonadati</taxon>
        <taxon>Pseudomonadota</taxon>
        <taxon>Magnetococcia</taxon>
        <taxon>Magnetococcales</taxon>
        <taxon>Magnetococcaceae</taxon>
        <taxon>Magnetococcus</taxon>
    </lineage>
</organism>
<dbReference type="EMBL" id="LO017727">
    <property type="protein sequence ID" value="CRH06453.1"/>
    <property type="molecule type" value="Genomic_DNA"/>
</dbReference>
<reference evidence="1" key="1">
    <citation type="submission" date="2015-04" db="EMBL/GenBank/DDBJ databases">
        <authorList>
            <person name="Syromyatnikov M.Y."/>
            <person name="Popov V.N."/>
        </authorList>
    </citation>
    <scope>NUCLEOTIDE SEQUENCE</scope>
    <source>
        <strain evidence="1">MO-1</strain>
    </source>
</reference>
<name>A0A1S7LJ81_MAGMO</name>